<sequence>MYNNNNSNSHPDPFAGQYPTPPPPLTQTNDESSHQVFQPQPAVYHQSDSFSQPIQDTYIPPQPKMHLQEAYAPPPQPMHLQESYIPAQPETYVPPQMRQDIYSPPERTDYYHQQQNHHQQPSYYNSGMVDEERNVHGIDHYRNEQPLDEYLRQEREEYMKHELPKQTKNEPNQVIPFYKKEEYDEPEKTPMVQQPILSKKERKKLKKEQDQYQPYIVKPTLAPENEPESYKYKPSQQDEKSGCNCCCYNPAITCCSFFCLLISIAFLAAGIALMIASKVVTDKCNNQCANMIDQAQNACGTICSKVLHDGMFYGGIVVAALAGIAVIWKLIMWTCAGYSKK</sequence>
<gene>
    <name evidence="3" type="ORF">INT48_004007</name>
</gene>
<comment type="caution">
    <text evidence="3">The sequence shown here is derived from an EMBL/GenBank/DDBJ whole genome shotgun (WGS) entry which is preliminary data.</text>
</comment>
<keyword evidence="2" id="KW-0812">Transmembrane</keyword>
<evidence type="ECO:0000313" key="3">
    <source>
        <dbReference type="EMBL" id="KAG2229881.1"/>
    </source>
</evidence>
<keyword evidence="2" id="KW-1133">Transmembrane helix</keyword>
<evidence type="ECO:0000313" key="4">
    <source>
        <dbReference type="Proteomes" id="UP000613177"/>
    </source>
</evidence>
<feature type="transmembrane region" description="Helical" evidence="2">
    <location>
        <begin position="250"/>
        <end position="276"/>
    </location>
</feature>
<name>A0A8H7VPD2_9FUNG</name>
<reference evidence="3" key="1">
    <citation type="submission" date="2021-01" db="EMBL/GenBank/DDBJ databases">
        <title>Metabolic potential, ecology and presence of endohyphal bacteria is reflected in genomic diversity of Mucoromycotina.</title>
        <authorList>
            <person name="Muszewska A."/>
            <person name="Okrasinska A."/>
            <person name="Steczkiewicz K."/>
            <person name="Drgas O."/>
            <person name="Orlowska M."/>
            <person name="Perlinska-Lenart U."/>
            <person name="Aleksandrzak-Piekarczyk T."/>
            <person name="Szatraj K."/>
            <person name="Zielenkiewicz U."/>
            <person name="Pilsyk S."/>
            <person name="Malc E."/>
            <person name="Mieczkowski P."/>
            <person name="Kruszewska J.S."/>
            <person name="Biernat P."/>
            <person name="Pawlowska J."/>
        </authorList>
    </citation>
    <scope>NUCLEOTIDE SEQUENCE</scope>
    <source>
        <strain evidence="3">WA0000018081</strain>
    </source>
</reference>
<organism evidence="3 4">
    <name type="scientific">Thamnidium elegans</name>
    <dbReference type="NCBI Taxonomy" id="101142"/>
    <lineage>
        <taxon>Eukaryota</taxon>
        <taxon>Fungi</taxon>
        <taxon>Fungi incertae sedis</taxon>
        <taxon>Mucoromycota</taxon>
        <taxon>Mucoromycotina</taxon>
        <taxon>Mucoromycetes</taxon>
        <taxon>Mucorales</taxon>
        <taxon>Mucorineae</taxon>
        <taxon>Mucoraceae</taxon>
        <taxon>Thamnidium</taxon>
    </lineage>
</organism>
<proteinExistence type="predicted"/>
<evidence type="ECO:0000256" key="2">
    <source>
        <dbReference type="SAM" id="Phobius"/>
    </source>
</evidence>
<feature type="compositionally biased region" description="Polar residues" evidence="1">
    <location>
        <begin position="46"/>
        <end position="55"/>
    </location>
</feature>
<protein>
    <submittedName>
        <fullName evidence="3">Uncharacterized protein</fullName>
    </submittedName>
</protein>
<keyword evidence="4" id="KW-1185">Reference proteome</keyword>
<dbReference type="Proteomes" id="UP000613177">
    <property type="component" value="Unassembled WGS sequence"/>
</dbReference>
<keyword evidence="2" id="KW-0472">Membrane</keyword>
<feature type="region of interest" description="Disordered" evidence="1">
    <location>
        <begin position="1"/>
        <end position="88"/>
    </location>
</feature>
<evidence type="ECO:0000256" key="1">
    <source>
        <dbReference type="SAM" id="MobiDB-lite"/>
    </source>
</evidence>
<accession>A0A8H7VPD2</accession>
<dbReference type="AlphaFoldDB" id="A0A8H7VPD2"/>
<feature type="transmembrane region" description="Helical" evidence="2">
    <location>
        <begin position="311"/>
        <end position="331"/>
    </location>
</feature>
<feature type="compositionally biased region" description="Polar residues" evidence="1">
    <location>
        <begin position="1"/>
        <end position="10"/>
    </location>
</feature>
<dbReference type="EMBL" id="JAEPRE010000237">
    <property type="protein sequence ID" value="KAG2229881.1"/>
    <property type="molecule type" value="Genomic_DNA"/>
</dbReference>